<feature type="transmembrane region" description="Helical" evidence="6">
    <location>
        <begin position="97"/>
        <end position="114"/>
    </location>
</feature>
<evidence type="ECO:0000256" key="1">
    <source>
        <dbReference type="ARBA" id="ARBA00004141"/>
    </source>
</evidence>
<name>A0A1B2JBB0_PICPA</name>
<evidence type="ECO:0000313" key="8">
    <source>
        <dbReference type="EMBL" id="ANZ75300.1"/>
    </source>
</evidence>
<feature type="transmembrane region" description="Helical" evidence="6">
    <location>
        <begin position="134"/>
        <end position="157"/>
    </location>
</feature>
<dbReference type="OrthoDB" id="690928at2759"/>
<comment type="subcellular location">
    <subcellularLocation>
        <location evidence="1">Membrane</location>
        <topology evidence="1">Multi-pass membrane protein</topology>
    </subcellularLocation>
</comment>
<dbReference type="GO" id="GO:0005783">
    <property type="term" value="C:endoplasmic reticulum"/>
    <property type="evidence" value="ECO:0007669"/>
    <property type="project" value="TreeGrafter"/>
</dbReference>
<keyword evidence="2 6" id="KW-0812">Transmembrane</keyword>
<dbReference type="Pfam" id="PF08510">
    <property type="entry name" value="PIG-P"/>
    <property type="match status" value="1"/>
</dbReference>
<dbReference type="PANTHER" id="PTHR46346:SF1">
    <property type="entry name" value="PHOSPHATIDYLINOSITOL N-ACETYLGLUCOSAMINYLTRANSFERASE SUBUNIT P"/>
    <property type="match status" value="1"/>
</dbReference>
<dbReference type="EMBL" id="CP014585">
    <property type="protein sequence ID" value="ANZ75300.1"/>
    <property type="molecule type" value="Genomic_DNA"/>
</dbReference>
<evidence type="ECO:0000256" key="6">
    <source>
        <dbReference type="SAM" id="Phobius"/>
    </source>
</evidence>
<dbReference type="InterPro" id="IPR052263">
    <property type="entry name" value="GPI_Anchor_Biosynth"/>
</dbReference>
<dbReference type="GO" id="GO:0006506">
    <property type="term" value="P:GPI anchor biosynthetic process"/>
    <property type="evidence" value="ECO:0007669"/>
    <property type="project" value="TreeGrafter"/>
</dbReference>
<proteinExistence type="predicted"/>
<feature type="region of interest" description="Disordered" evidence="5">
    <location>
        <begin position="1"/>
        <end position="38"/>
    </location>
</feature>
<accession>A0A1B2JBB0</accession>
<evidence type="ECO:0000256" key="4">
    <source>
        <dbReference type="ARBA" id="ARBA00023136"/>
    </source>
</evidence>
<feature type="compositionally biased region" description="Polar residues" evidence="5">
    <location>
        <begin position="21"/>
        <end position="32"/>
    </location>
</feature>
<reference evidence="8 9" key="1">
    <citation type="submission" date="2016-02" db="EMBL/GenBank/DDBJ databases">
        <title>Comparative genomic and transcriptomic foundation for Pichia pastoris.</title>
        <authorList>
            <person name="Love K.R."/>
            <person name="Shah K.A."/>
            <person name="Whittaker C.A."/>
            <person name="Wu J."/>
            <person name="Bartlett M.C."/>
            <person name="Ma D."/>
            <person name="Leeson R.L."/>
            <person name="Priest M."/>
            <person name="Young S.K."/>
            <person name="Love J.C."/>
        </authorList>
    </citation>
    <scope>NUCLEOTIDE SEQUENCE [LARGE SCALE GENOMIC DNA]</scope>
    <source>
        <strain evidence="8 9">ATCC 28485</strain>
    </source>
</reference>
<keyword evidence="9" id="KW-1185">Reference proteome</keyword>
<keyword evidence="4 6" id="KW-0472">Membrane</keyword>
<evidence type="ECO:0000259" key="7">
    <source>
        <dbReference type="Pfam" id="PF08510"/>
    </source>
</evidence>
<dbReference type="AlphaFoldDB" id="A0A1B2JBB0"/>
<dbReference type="Proteomes" id="UP000094565">
    <property type="component" value="Chromosome 2"/>
</dbReference>
<keyword evidence="3 6" id="KW-1133">Transmembrane helix</keyword>
<dbReference type="PANTHER" id="PTHR46346">
    <property type="entry name" value="PHOSPHATIDYLINOSITOL N-ACETYLGLUCOSAMINYLTRANSFERASE SUBUNIT P"/>
    <property type="match status" value="1"/>
</dbReference>
<gene>
    <name evidence="8" type="ORF">ATY40_BA7502513</name>
</gene>
<feature type="domain" description="PIG-P" evidence="7">
    <location>
        <begin position="94"/>
        <end position="215"/>
    </location>
</feature>
<evidence type="ECO:0000313" key="9">
    <source>
        <dbReference type="Proteomes" id="UP000094565"/>
    </source>
</evidence>
<sequence length="227" mass="25971">MRRSFRRNLSSPNLSFKRRSQSNSPLRSSTPEPASDLESDFYKPTKLSNLSLSNLSLSSLLPFYKENEIQDGGIDSLARESDVILSKYSIPHLEYKGFSLYVISGLLLGVWIIWCFVPDSILNSVGIYYYPRKWWSVAIPSFLLMLMCYMYVALMFYNIEIKTVPLNNVLTIVDENSVLANDQQPNIGTELENLCFKSTSGIWDLPISTINDVLYRNSSLNTKEYNN</sequence>
<evidence type="ECO:0000256" key="5">
    <source>
        <dbReference type="SAM" id="MobiDB-lite"/>
    </source>
</evidence>
<organism evidence="8 9">
    <name type="scientific">Komagataella pastoris</name>
    <name type="common">Yeast</name>
    <name type="synonym">Pichia pastoris</name>
    <dbReference type="NCBI Taxonomy" id="4922"/>
    <lineage>
        <taxon>Eukaryota</taxon>
        <taxon>Fungi</taxon>
        <taxon>Dikarya</taxon>
        <taxon>Ascomycota</taxon>
        <taxon>Saccharomycotina</taxon>
        <taxon>Pichiomycetes</taxon>
        <taxon>Pichiales</taxon>
        <taxon>Pichiaceae</taxon>
        <taxon>Komagataella</taxon>
    </lineage>
</organism>
<protein>
    <submittedName>
        <fullName evidence="8">BA75_02513T0</fullName>
    </submittedName>
</protein>
<dbReference type="InterPro" id="IPR013717">
    <property type="entry name" value="PIG-P"/>
</dbReference>
<evidence type="ECO:0000256" key="2">
    <source>
        <dbReference type="ARBA" id="ARBA00022692"/>
    </source>
</evidence>
<evidence type="ECO:0000256" key="3">
    <source>
        <dbReference type="ARBA" id="ARBA00022989"/>
    </source>
</evidence>
<dbReference type="GO" id="GO:0016020">
    <property type="term" value="C:membrane"/>
    <property type="evidence" value="ECO:0007669"/>
    <property type="project" value="UniProtKB-SubCell"/>
</dbReference>